<dbReference type="Pfam" id="PF13976">
    <property type="entry name" value="gag_pre-integrs"/>
    <property type="match status" value="1"/>
</dbReference>
<dbReference type="InterPro" id="IPR039537">
    <property type="entry name" value="Retrotran_Ty1/copia-like"/>
</dbReference>
<sequence>MAGEDLDDAAAAAAKEAEDRRLAEERADAARRAEEARAEAARRAEEARLRTEALDKYEASHEAVWAQATAVVNVKAMIPIILDKATGTYTKWRGMFLTVLGKYALAPHVLDDEVFPDRPVWVQVDCVVLSWIFGTVSSDLQQSLMIRQRRAREAWCYLEDEFLGQKESRALLLETQFRNLRQDSMTVTDYCRKLETMAASLAEFGDPIGDRQMVLTLLRGLNGKFRHMVSILKMHRPFPSFADARTHLLLEEVDIDARPPSPPPALITNTPPAPAAPRQGATAPTAPARSAHPGTQPGGHSGGQQGGQRNGNGRRRGKGGRGQGQGTQNTFQQQQAAPQHGPGGVQHPTFTQPWAGTLQMWPYGRPPPPPPAFTTATTQYGAPFGATTGGGPGIYGGAPSFYGAGAGYPYGYGGGVPATPAFQGTPYHSAPWNPIHGGAWNQDALAQNFNTMTLNPPAPSEWYADSGAGSHMSSDAGILSTTSPPTLSTPSSIIVGNGALLPVTTIGSRIFSFPHRNLVLNKVLVSPHIIKNLISIRRFTTDNNCFIEFDPFGLSVKDLQTRNVIARCNSSGDLYPFFPPATSATALLAAPASLWHRRLGHLGREALSQLVSSSAISCNKDDDYHLCHACQLGRHTRLPFSTSTSRATNNFDLIHCDLWASPIVSVSGYKYYLIILDDRSHYIWTFPLRLKSDTFSTVANFFAHVRTQFGTTIKSVQCDNGREFDNSMSRTFFLSHGVALRMSCPYTSQQNGKAERSIRTMNNILRSLLFQASLPPVYWVEALHTATYLVNRLPTKTLASATPFYHLYPRLLRCTLSTRLPARLLS</sequence>
<organism evidence="4">
    <name type="scientific">Sorghum propinquum</name>
    <name type="common">Sorghum</name>
    <dbReference type="NCBI Taxonomy" id="132711"/>
    <lineage>
        <taxon>Eukaryota</taxon>
        <taxon>Viridiplantae</taxon>
        <taxon>Streptophyta</taxon>
        <taxon>Embryophyta</taxon>
        <taxon>Tracheophyta</taxon>
        <taxon>Spermatophyta</taxon>
        <taxon>Magnoliopsida</taxon>
        <taxon>Liliopsida</taxon>
        <taxon>Poales</taxon>
        <taxon>Poaceae</taxon>
        <taxon>PACMAD clade</taxon>
        <taxon>Panicoideae</taxon>
        <taxon>Andropogonodae</taxon>
        <taxon>Andropogoneae</taxon>
        <taxon>Sorghinae</taxon>
        <taxon>Sorghum</taxon>
    </lineage>
</organism>
<feature type="compositionally biased region" description="Gly residues" evidence="2">
    <location>
        <begin position="296"/>
        <end position="310"/>
    </location>
</feature>
<name>I6M4X9_SORPR</name>
<dbReference type="EMBL" id="HM596860">
    <property type="protein sequence ID" value="AEJ07955.1"/>
    <property type="molecule type" value="Genomic_DNA"/>
</dbReference>
<keyword evidence="1" id="KW-0378">Hydrolase</keyword>
<accession>I6M4X9</accession>
<dbReference type="Pfam" id="PF00665">
    <property type="entry name" value="rve"/>
    <property type="match status" value="1"/>
</dbReference>
<evidence type="ECO:0000256" key="2">
    <source>
        <dbReference type="SAM" id="MobiDB-lite"/>
    </source>
</evidence>
<dbReference type="InterPro" id="IPR036397">
    <property type="entry name" value="RNaseH_sf"/>
</dbReference>
<dbReference type="PROSITE" id="PS50994">
    <property type="entry name" value="INTEGRASE"/>
    <property type="match status" value="1"/>
</dbReference>
<feature type="compositionally biased region" description="Pro residues" evidence="2">
    <location>
        <begin position="259"/>
        <end position="275"/>
    </location>
</feature>
<dbReference type="GO" id="GO:0015074">
    <property type="term" value="P:DNA integration"/>
    <property type="evidence" value="ECO:0007669"/>
    <property type="project" value="InterPro"/>
</dbReference>
<protein>
    <submittedName>
        <fullName evidence="4">Putative polyprotein</fullName>
    </submittedName>
</protein>
<feature type="compositionally biased region" description="Basic and acidic residues" evidence="2">
    <location>
        <begin position="15"/>
        <end position="34"/>
    </location>
</feature>
<dbReference type="InterPro" id="IPR054722">
    <property type="entry name" value="PolX-like_BBD"/>
</dbReference>
<dbReference type="GO" id="GO:0006508">
    <property type="term" value="P:proteolysis"/>
    <property type="evidence" value="ECO:0007669"/>
    <property type="project" value="UniProtKB-KW"/>
</dbReference>
<dbReference type="PANTHER" id="PTHR42648">
    <property type="entry name" value="TRANSPOSASE, PUTATIVE-RELATED"/>
    <property type="match status" value="1"/>
</dbReference>
<dbReference type="Pfam" id="PF22936">
    <property type="entry name" value="Pol_BBD"/>
    <property type="match status" value="1"/>
</dbReference>
<dbReference type="Gene3D" id="3.30.420.10">
    <property type="entry name" value="Ribonuclease H-like superfamily/Ribonuclease H"/>
    <property type="match status" value="1"/>
</dbReference>
<feature type="compositionally biased region" description="Low complexity" evidence="2">
    <location>
        <begin position="326"/>
        <end position="340"/>
    </location>
</feature>
<dbReference type="PANTHER" id="PTHR42648:SF30">
    <property type="entry name" value="RIBONUCLEASE H-LIKE DOMAIN, GAG-PRE-INTEGRASE DOMAIN PROTEIN-RELATED"/>
    <property type="match status" value="1"/>
</dbReference>
<proteinExistence type="predicted"/>
<dbReference type="InterPro" id="IPR001584">
    <property type="entry name" value="Integrase_cat-core"/>
</dbReference>
<reference evidence="4" key="1">
    <citation type="journal article" date="2012" name="Plant J.">
        <title>Dynamic evolution of bz orthologous regions in the Andropogoneae and other grasses.</title>
        <authorList>
            <person name="Wang Q."/>
            <person name="Dooner H.K."/>
        </authorList>
    </citation>
    <scope>NUCLEOTIDE SEQUENCE</scope>
</reference>
<dbReference type="SUPFAM" id="SSF53098">
    <property type="entry name" value="Ribonuclease H-like"/>
    <property type="match status" value="1"/>
</dbReference>
<dbReference type="Pfam" id="PF14223">
    <property type="entry name" value="Retrotran_gag_2"/>
    <property type="match status" value="1"/>
</dbReference>
<dbReference type="GO" id="GO:0003676">
    <property type="term" value="F:nucleic acid binding"/>
    <property type="evidence" value="ECO:0007669"/>
    <property type="project" value="InterPro"/>
</dbReference>
<evidence type="ECO:0000259" key="3">
    <source>
        <dbReference type="PROSITE" id="PS50994"/>
    </source>
</evidence>
<feature type="domain" description="Integrase catalytic" evidence="3">
    <location>
        <begin position="635"/>
        <end position="811"/>
    </location>
</feature>
<evidence type="ECO:0000313" key="4">
    <source>
        <dbReference type="EMBL" id="AEJ07955.1"/>
    </source>
</evidence>
<dbReference type="InterPro" id="IPR012337">
    <property type="entry name" value="RNaseH-like_sf"/>
</dbReference>
<dbReference type="AlphaFoldDB" id="I6M4X9"/>
<feature type="region of interest" description="Disordered" evidence="2">
    <location>
        <begin position="255"/>
        <end position="380"/>
    </location>
</feature>
<keyword evidence="1" id="KW-0645">Protease</keyword>
<evidence type="ECO:0000256" key="1">
    <source>
        <dbReference type="ARBA" id="ARBA00022670"/>
    </source>
</evidence>
<dbReference type="InterPro" id="IPR025724">
    <property type="entry name" value="GAG-pre-integrase_dom"/>
</dbReference>
<dbReference type="GO" id="GO:0008233">
    <property type="term" value="F:peptidase activity"/>
    <property type="evidence" value="ECO:0007669"/>
    <property type="project" value="UniProtKB-KW"/>
</dbReference>
<feature type="region of interest" description="Disordered" evidence="2">
    <location>
        <begin position="1"/>
        <end position="34"/>
    </location>
</feature>